<name>A0AAU7MT25_9FLAO</name>
<sequence>MLHILAPTDFSNNSYNAIYYAARLFADTDSEFHIVHVCGTEGSSDLESSKLESTKNLDALQHRLIRDVGKNNKHSWKKVSLCSDMAKGIADYAKENDMDLTVIGNKAKEEVKDILFGNNAMQLVREIAHCPVLIIPLEIDFKRVDKMAFASNYVRPIHAESVSALQFFSALLDSVIVPMTIEDDKGNDASKQNRADFLEAISESASKEVKLPVFEGKVNTILEFVDLWSIDMLCMVYYPHHFFLEFIGKGIIKELNTKLKIPFLILPDTSN</sequence>
<dbReference type="Gene3D" id="3.40.50.12370">
    <property type="match status" value="1"/>
</dbReference>
<organism evidence="3">
    <name type="scientific">Flagellimonas sp. MMG031</name>
    <dbReference type="NCBI Taxonomy" id="3158549"/>
    <lineage>
        <taxon>Bacteria</taxon>
        <taxon>Pseudomonadati</taxon>
        <taxon>Bacteroidota</taxon>
        <taxon>Flavobacteriia</taxon>
        <taxon>Flavobacteriales</taxon>
        <taxon>Flavobacteriaceae</taxon>
        <taxon>Flagellimonas</taxon>
    </lineage>
</organism>
<dbReference type="AlphaFoldDB" id="A0AAU7MT25"/>
<dbReference type="InterPro" id="IPR006016">
    <property type="entry name" value="UspA"/>
</dbReference>
<evidence type="ECO:0000256" key="1">
    <source>
        <dbReference type="ARBA" id="ARBA00008791"/>
    </source>
</evidence>
<evidence type="ECO:0000313" key="3">
    <source>
        <dbReference type="EMBL" id="XBQ21711.1"/>
    </source>
</evidence>
<dbReference type="PANTHER" id="PTHR46268:SF6">
    <property type="entry name" value="UNIVERSAL STRESS PROTEIN UP12"/>
    <property type="match status" value="1"/>
</dbReference>
<protein>
    <submittedName>
        <fullName evidence="3">Universal stress protein</fullName>
    </submittedName>
</protein>
<dbReference type="Pfam" id="PF00582">
    <property type="entry name" value="Usp"/>
    <property type="match status" value="1"/>
</dbReference>
<reference evidence="3" key="1">
    <citation type="submission" date="2024-05" db="EMBL/GenBank/DDBJ databases">
        <title>Draft Genome Sequences of Flagellimonas sp. MMG031 and Marinobacter sp. MMG032 Isolated from the dinoflagellate Symbiodinium pilosum.</title>
        <authorList>
            <person name="Shikuma N.J."/>
            <person name="Farrell M.V."/>
        </authorList>
    </citation>
    <scope>NUCLEOTIDE SEQUENCE</scope>
    <source>
        <strain evidence="3">MMG031</strain>
    </source>
</reference>
<gene>
    <name evidence="3" type="ORF">ABNE31_08855</name>
</gene>
<proteinExistence type="inferred from homology"/>
<comment type="similarity">
    <text evidence="1">Belongs to the universal stress protein A family.</text>
</comment>
<dbReference type="RefSeq" id="WP_349350946.1">
    <property type="nucleotide sequence ID" value="NZ_CP157804.1"/>
</dbReference>
<dbReference type="CDD" id="cd00293">
    <property type="entry name" value="USP-like"/>
    <property type="match status" value="1"/>
</dbReference>
<dbReference type="KEGG" id="fld:ABNE31_08855"/>
<dbReference type="SUPFAM" id="SSF52402">
    <property type="entry name" value="Adenine nucleotide alpha hydrolases-like"/>
    <property type="match status" value="1"/>
</dbReference>
<dbReference type="EMBL" id="CP157804">
    <property type="protein sequence ID" value="XBQ21711.1"/>
    <property type="molecule type" value="Genomic_DNA"/>
</dbReference>
<feature type="domain" description="UspA" evidence="2">
    <location>
        <begin position="3"/>
        <end position="136"/>
    </location>
</feature>
<evidence type="ECO:0000259" key="2">
    <source>
        <dbReference type="Pfam" id="PF00582"/>
    </source>
</evidence>
<dbReference type="PANTHER" id="PTHR46268">
    <property type="entry name" value="STRESS RESPONSE PROTEIN NHAX"/>
    <property type="match status" value="1"/>
</dbReference>
<accession>A0AAU7MT25</accession>